<feature type="region of interest" description="Disordered" evidence="1">
    <location>
        <begin position="619"/>
        <end position="647"/>
    </location>
</feature>
<protein>
    <submittedName>
        <fullName evidence="4">Integrator complex subunit 6</fullName>
    </submittedName>
</protein>
<dbReference type="PANTHER" id="PTHR12957">
    <property type="entry name" value="DEAD/H BOX POLYPEPTIDE 26/DICE1-RELATED"/>
    <property type="match status" value="1"/>
</dbReference>
<feature type="domain" description="INTS6/SAGE1/DDX26B/CT45 C-terminal" evidence="2">
    <location>
        <begin position="664"/>
        <end position="713"/>
    </location>
</feature>
<proteinExistence type="predicted"/>
<dbReference type="Proteomes" id="UP000694427">
    <property type="component" value="Unplaced"/>
</dbReference>
<sequence>MTELRNLQAVGLTSIGQSLRTAFDLLNLNRLVSGIDNYGQGRNPFFLEPAIIVAITDGSKLTSSSGVQDELHLPLTTPLPGSELTKEPFRWDQRLFSLVLRIPGHTSPDPEPIGGVPLDPSPITPMCEVTGGRSYSVFSQRMLNQCLESLVQKIQSGVVINFEKTGPDPPPTEGKGEMKYGPQSWHSCHKMIYVRPNPKTGVPVGHWPIPESFWPDQNSPTLPPRAAHPQVKFSCVDSEPMVVDKVPFDKYELEPSPLTQYILERKSPHSCWQVFVCNSAKYGELGQPFGYLKASTALNCVNLFVMPYNYPVVLPLLDDLITVHKFKPPAKWRQSFENYLKTVPPYYITAKIEADRVCASVGKKVALEGGIKLRCRSSALSLAHRKDFTQLLHSIMGDGPALPMEANTKEFAGFQLAALNKALKPQGLRNPYDIPRSHLLDQLSRMRRNLLHASICILKGQDQDQLHSVPIAQMGNYQDFLKHCPSPLREADPDQPKRLHTFGNPFKLDKKAMMVDEADEFVTGTQGKGKRPGESSSPAGGGAPKRRRCMSPLLRLGRAYTPPKTPPRTPDNDDTELGNHINNHLESNRNSDKEPSPAPESELIEQSDLLQLDEVENQENRVQENGQSSDSEFSLGSEGEEEAPCRYPSPCQLKKIRNQESQELNSELRVLITKEIRKPGRRYEKIFYLLKQIQGSLETRLIFLQSIIKEAAR</sequence>
<organism evidence="4 5">
    <name type="scientific">Cyprinus carpio</name>
    <name type="common">Common carp</name>
    <dbReference type="NCBI Taxonomy" id="7962"/>
    <lineage>
        <taxon>Eukaryota</taxon>
        <taxon>Metazoa</taxon>
        <taxon>Chordata</taxon>
        <taxon>Craniata</taxon>
        <taxon>Vertebrata</taxon>
        <taxon>Euteleostomi</taxon>
        <taxon>Actinopterygii</taxon>
        <taxon>Neopterygii</taxon>
        <taxon>Teleostei</taxon>
        <taxon>Ostariophysi</taxon>
        <taxon>Cypriniformes</taxon>
        <taxon>Cyprinidae</taxon>
        <taxon>Cyprininae</taxon>
        <taxon>Cyprinus</taxon>
    </lineage>
</organism>
<evidence type="ECO:0000259" key="3">
    <source>
        <dbReference type="Pfam" id="PF25462"/>
    </source>
</evidence>
<name>A0A8C1KLR9_CYPCA</name>
<dbReference type="AlphaFoldDB" id="A0A8C1KLR9"/>
<dbReference type="Pfam" id="PF25462">
    <property type="entry name" value="Beta-barrel_INTS6"/>
    <property type="match status" value="1"/>
</dbReference>
<reference evidence="4" key="1">
    <citation type="submission" date="2025-08" db="UniProtKB">
        <authorList>
            <consortium name="Ensembl"/>
        </authorList>
    </citation>
    <scope>IDENTIFICATION</scope>
</reference>
<feature type="compositionally biased region" description="Basic and acidic residues" evidence="1">
    <location>
        <begin position="586"/>
        <end position="595"/>
    </location>
</feature>
<dbReference type="GO" id="GO:0034472">
    <property type="term" value="P:snRNA 3'-end processing"/>
    <property type="evidence" value="ECO:0007669"/>
    <property type="project" value="TreeGrafter"/>
</dbReference>
<dbReference type="InterPro" id="IPR057413">
    <property type="entry name" value="Beta-barrel_INTS6"/>
</dbReference>
<reference evidence="4" key="2">
    <citation type="submission" date="2025-09" db="UniProtKB">
        <authorList>
            <consortium name="Ensembl"/>
        </authorList>
    </citation>
    <scope>IDENTIFICATION</scope>
</reference>
<dbReference type="GO" id="GO:0032039">
    <property type="term" value="C:integrator complex"/>
    <property type="evidence" value="ECO:0007669"/>
    <property type="project" value="TreeGrafter"/>
</dbReference>
<evidence type="ECO:0000259" key="2">
    <source>
        <dbReference type="Pfam" id="PF15300"/>
    </source>
</evidence>
<dbReference type="InterPro" id="IPR029307">
    <property type="entry name" value="INT_SG_DDX_CT_C"/>
</dbReference>
<feature type="compositionally biased region" description="Low complexity" evidence="1">
    <location>
        <begin position="623"/>
        <end position="637"/>
    </location>
</feature>
<evidence type="ECO:0000256" key="1">
    <source>
        <dbReference type="SAM" id="MobiDB-lite"/>
    </source>
</evidence>
<feature type="region of interest" description="Disordered" evidence="1">
    <location>
        <begin position="521"/>
        <end position="602"/>
    </location>
</feature>
<dbReference type="InterPro" id="IPR051113">
    <property type="entry name" value="Integrator_subunit6"/>
</dbReference>
<feature type="domain" description="Integrator complex subunit 6-like beta-barrel" evidence="3">
    <location>
        <begin position="183"/>
        <end position="320"/>
    </location>
</feature>
<dbReference type="Ensembl" id="ENSCCRT00010054160.1">
    <property type="protein sequence ID" value="ENSCCRP00010049407.1"/>
    <property type="gene ID" value="ENSCCRG00010020856.1"/>
</dbReference>
<evidence type="ECO:0000313" key="5">
    <source>
        <dbReference type="Proteomes" id="UP000694427"/>
    </source>
</evidence>
<evidence type="ECO:0000313" key="4">
    <source>
        <dbReference type="Ensembl" id="ENSCCRP00010049407.1"/>
    </source>
</evidence>
<keyword evidence="5" id="KW-1185">Reference proteome</keyword>
<dbReference type="FunFam" id="3.40.50.410:FF:000010">
    <property type="entry name" value="Integrator complex subunit 6 like"/>
    <property type="match status" value="1"/>
</dbReference>
<dbReference type="Pfam" id="PF15300">
    <property type="entry name" value="INT_SG_DDX_CT_C"/>
    <property type="match status" value="1"/>
</dbReference>
<accession>A0A8C1KLR9</accession>
<dbReference type="PANTHER" id="PTHR12957:SF23">
    <property type="entry name" value="INTEGRATOR COMPLEX SUBUNIT 6"/>
    <property type="match status" value="1"/>
</dbReference>